<dbReference type="Pfam" id="PF00060">
    <property type="entry name" value="Lig_chan"/>
    <property type="match status" value="1"/>
</dbReference>
<evidence type="ECO:0000256" key="2">
    <source>
        <dbReference type="ARBA" id="ARBA00008685"/>
    </source>
</evidence>
<comment type="caution">
    <text evidence="11">The sequence shown here is derived from an EMBL/GenBank/DDBJ whole genome shotgun (WGS) entry which is preliminary data.</text>
</comment>
<dbReference type="GO" id="GO:0050906">
    <property type="term" value="P:detection of stimulus involved in sensory perception"/>
    <property type="evidence" value="ECO:0007669"/>
    <property type="project" value="UniProtKB-ARBA"/>
</dbReference>
<feature type="transmembrane region" description="Helical" evidence="9">
    <location>
        <begin position="435"/>
        <end position="456"/>
    </location>
</feature>
<dbReference type="OrthoDB" id="5984008at2759"/>
<reference evidence="11 12" key="1">
    <citation type="submission" date="2016-03" db="EMBL/GenBank/DDBJ databases">
        <title>EvidentialGene: Evidence-directed Construction of Genes on Genomes.</title>
        <authorList>
            <person name="Gilbert D.G."/>
            <person name="Choi J.-H."/>
            <person name="Mockaitis K."/>
            <person name="Colbourne J."/>
            <person name="Pfrender M."/>
        </authorList>
    </citation>
    <scope>NUCLEOTIDE SEQUENCE [LARGE SCALE GENOMIC DNA]</scope>
    <source>
        <strain evidence="11 12">Xinb3</strain>
        <tissue evidence="11">Complete organism</tissue>
    </source>
</reference>
<protein>
    <recommendedName>
        <fullName evidence="10">Ionotropic glutamate receptor C-terminal domain-containing protein</fullName>
    </recommendedName>
</protein>
<evidence type="ECO:0000259" key="10">
    <source>
        <dbReference type="Pfam" id="PF00060"/>
    </source>
</evidence>
<evidence type="ECO:0000313" key="12">
    <source>
        <dbReference type="Proteomes" id="UP000076858"/>
    </source>
</evidence>
<organism evidence="11 12">
    <name type="scientific">Daphnia magna</name>
    <dbReference type="NCBI Taxonomy" id="35525"/>
    <lineage>
        <taxon>Eukaryota</taxon>
        <taxon>Metazoa</taxon>
        <taxon>Ecdysozoa</taxon>
        <taxon>Arthropoda</taxon>
        <taxon>Crustacea</taxon>
        <taxon>Branchiopoda</taxon>
        <taxon>Diplostraca</taxon>
        <taxon>Cladocera</taxon>
        <taxon>Anomopoda</taxon>
        <taxon>Daphniidae</taxon>
        <taxon>Daphnia</taxon>
    </lineage>
</organism>
<evidence type="ECO:0000256" key="6">
    <source>
        <dbReference type="ARBA" id="ARBA00023136"/>
    </source>
</evidence>
<accession>A0A162PM21</accession>
<feature type="transmembrane region" description="Helical" evidence="9">
    <location>
        <begin position="231"/>
        <end position="250"/>
    </location>
</feature>
<evidence type="ECO:0000256" key="3">
    <source>
        <dbReference type="ARBA" id="ARBA00022475"/>
    </source>
</evidence>
<evidence type="ECO:0000256" key="9">
    <source>
        <dbReference type="SAM" id="Phobius"/>
    </source>
</evidence>
<dbReference type="EMBL" id="LRGB01000488">
    <property type="protein sequence ID" value="KZS18967.1"/>
    <property type="molecule type" value="Genomic_DNA"/>
</dbReference>
<keyword evidence="7" id="KW-0675">Receptor</keyword>
<proteinExistence type="inferred from homology"/>
<dbReference type="GO" id="GO:0015276">
    <property type="term" value="F:ligand-gated monoatomic ion channel activity"/>
    <property type="evidence" value="ECO:0007669"/>
    <property type="project" value="InterPro"/>
</dbReference>
<keyword evidence="12" id="KW-1185">Reference proteome</keyword>
<evidence type="ECO:0000313" key="11">
    <source>
        <dbReference type="EMBL" id="KZS18967.1"/>
    </source>
</evidence>
<feature type="transmembrane region" description="Helical" evidence="9">
    <location>
        <begin position="172"/>
        <end position="195"/>
    </location>
</feature>
<dbReference type="PANTHER" id="PTHR42643">
    <property type="entry name" value="IONOTROPIC RECEPTOR 20A-RELATED"/>
    <property type="match status" value="1"/>
</dbReference>
<keyword evidence="5 9" id="KW-1133">Transmembrane helix</keyword>
<comment type="subcellular location">
    <subcellularLocation>
        <location evidence="1">Cell membrane</location>
        <topology evidence="1">Multi-pass membrane protein</topology>
    </subcellularLocation>
</comment>
<sequence length="465" mass="51988">MMFFIEKITPSRYKLLVYAILLSTSAFFIGLADTDTHRSQHHRVSMYQMHLLISSARSPLLNKTGLAVINFGIIEKIVLDILASHIGFTYDIIPPRDILSPGFLQPNGSWTGTTGQLQRKEVDMCVTMSAASSSKSEILDVSYPVVHADSVIVVPFPKETSRTWFGISSFQISAWIAMSVTFVVIIVVSWIIVRVNHSKLDVMAPTLSYWVVFYFGLCTLQGTSLRGSSTPFRIVCIVSVFGIYITINYFTASYTSILSTPVFKTAVNSIEDSAKSTTVKTLLIKGSSTDEHIMSSSDPTFRMLANQMRLYPERRIVNALTVDDISTIVKDNSVLVMAQSNAESVIENSYKINRKCLVTLAENTFFSRPQVFTYPKNSPIAKEIDYDLLLMHQAGLIQYAERTAKSQNRCRISDLKNAQAHKIAPLGRREMNGSLVIMALGMAISFFIFLVELIVAKMKKVFARK</sequence>
<dbReference type="GO" id="GO:0005886">
    <property type="term" value="C:plasma membrane"/>
    <property type="evidence" value="ECO:0007669"/>
    <property type="project" value="UniProtKB-SubCell"/>
</dbReference>
<evidence type="ECO:0000256" key="8">
    <source>
        <dbReference type="ARBA" id="ARBA00023180"/>
    </source>
</evidence>
<dbReference type="Gene3D" id="3.40.190.10">
    <property type="entry name" value="Periplasmic binding protein-like II"/>
    <property type="match status" value="1"/>
</dbReference>
<dbReference type="InterPro" id="IPR001320">
    <property type="entry name" value="Iontro_rcpt_C"/>
</dbReference>
<gene>
    <name evidence="11" type="ORF">APZ42_014746</name>
</gene>
<dbReference type="PANTHER" id="PTHR42643:SF24">
    <property type="entry name" value="IONOTROPIC RECEPTOR 60A"/>
    <property type="match status" value="1"/>
</dbReference>
<comment type="similarity">
    <text evidence="2">Belongs to the glutamate-gated ion channel (TC 1.A.10.1) family.</text>
</comment>
<keyword evidence="8" id="KW-0325">Glycoprotein</keyword>
<evidence type="ECO:0000256" key="5">
    <source>
        <dbReference type="ARBA" id="ARBA00022989"/>
    </source>
</evidence>
<dbReference type="SUPFAM" id="SSF53850">
    <property type="entry name" value="Periplasmic binding protein-like II"/>
    <property type="match status" value="1"/>
</dbReference>
<feature type="transmembrane region" description="Helical" evidence="9">
    <location>
        <begin position="207"/>
        <end position="225"/>
    </location>
</feature>
<feature type="domain" description="Ionotropic glutamate receptor C-terminal" evidence="10">
    <location>
        <begin position="172"/>
        <end position="442"/>
    </location>
</feature>
<dbReference type="InterPro" id="IPR052192">
    <property type="entry name" value="Insect_Ionotropic_Sensory_Rcpt"/>
</dbReference>
<dbReference type="AlphaFoldDB" id="A0A162PM21"/>
<keyword evidence="6 9" id="KW-0472">Membrane</keyword>
<keyword evidence="4 9" id="KW-0812">Transmembrane</keyword>
<evidence type="ECO:0000256" key="1">
    <source>
        <dbReference type="ARBA" id="ARBA00004651"/>
    </source>
</evidence>
<evidence type="ECO:0000256" key="7">
    <source>
        <dbReference type="ARBA" id="ARBA00023170"/>
    </source>
</evidence>
<keyword evidence="3" id="KW-1003">Cell membrane</keyword>
<name>A0A162PM21_9CRUS</name>
<dbReference type="Proteomes" id="UP000076858">
    <property type="component" value="Unassembled WGS sequence"/>
</dbReference>
<evidence type="ECO:0000256" key="4">
    <source>
        <dbReference type="ARBA" id="ARBA00022692"/>
    </source>
</evidence>
<dbReference type="STRING" id="35525.A0A162PM21"/>
<dbReference type="Gene3D" id="1.10.287.70">
    <property type="match status" value="1"/>
</dbReference>